<evidence type="ECO:0000313" key="2">
    <source>
        <dbReference type="EMBL" id="MBL3656381.1"/>
    </source>
</evidence>
<evidence type="ECO:0000256" key="1">
    <source>
        <dbReference type="SAM" id="SignalP"/>
    </source>
</evidence>
<dbReference type="RefSeq" id="WP_202244164.1">
    <property type="nucleotide sequence ID" value="NZ_JAESIY010000004.1"/>
</dbReference>
<reference evidence="2" key="1">
    <citation type="submission" date="2021-01" db="EMBL/GenBank/DDBJ databases">
        <title>Fulvivirga kasyanovii gen. nov., sp nov., a novel member of the phylum Bacteroidetes isolated from seawater in a mussel farm.</title>
        <authorList>
            <person name="Zhao L.-H."/>
            <person name="Wang Z.-J."/>
        </authorList>
    </citation>
    <scope>NUCLEOTIDE SEQUENCE</scope>
    <source>
        <strain evidence="2">2943</strain>
    </source>
</reference>
<dbReference type="AlphaFoldDB" id="A0A937K0J1"/>
<dbReference type="EMBL" id="JAESIY010000004">
    <property type="protein sequence ID" value="MBL3656381.1"/>
    <property type="molecule type" value="Genomic_DNA"/>
</dbReference>
<evidence type="ECO:0008006" key="4">
    <source>
        <dbReference type="Google" id="ProtNLM"/>
    </source>
</evidence>
<evidence type="ECO:0000313" key="3">
    <source>
        <dbReference type="Proteomes" id="UP000659388"/>
    </source>
</evidence>
<dbReference type="PROSITE" id="PS51257">
    <property type="entry name" value="PROKAR_LIPOPROTEIN"/>
    <property type="match status" value="1"/>
</dbReference>
<keyword evidence="1" id="KW-0732">Signal</keyword>
<organism evidence="2 3">
    <name type="scientific">Fulvivirga sediminis</name>
    <dbReference type="NCBI Taxonomy" id="2803949"/>
    <lineage>
        <taxon>Bacteria</taxon>
        <taxon>Pseudomonadati</taxon>
        <taxon>Bacteroidota</taxon>
        <taxon>Cytophagia</taxon>
        <taxon>Cytophagales</taxon>
        <taxon>Fulvivirgaceae</taxon>
        <taxon>Fulvivirga</taxon>
    </lineage>
</organism>
<proteinExistence type="predicted"/>
<sequence length="180" mass="19876">MKYFLNLSFLVVLSAIFLISCSDDDDDESNEITNSYFKVAESEYSLKGGTLVYQENLGEINGVFFSSMSLMLHSEGIEVIETEVQGEGFGIYLNLLSLEKGELASGEYKFGEDQGFVSQISEGEYEDVGGTLSGQITSGAITVEKKGDNYEITLDLVNEKGQEITGYYNGKLTYYDDVNN</sequence>
<dbReference type="Proteomes" id="UP000659388">
    <property type="component" value="Unassembled WGS sequence"/>
</dbReference>
<accession>A0A937K0J1</accession>
<name>A0A937K0J1_9BACT</name>
<protein>
    <recommendedName>
        <fullName evidence="4">DUF4251 domain-containing protein</fullName>
    </recommendedName>
</protein>
<gene>
    <name evidence="2" type="ORF">JL102_09590</name>
</gene>
<feature type="signal peptide" evidence="1">
    <location>
        <begin position="1"/>
        <end position="22"/>
    </location>
</feature>
<feature type="chain" id="PRO_5036976107" description="DUF4251 domain-containing protein" evidence="1">
    <location>
        <begin position="23"/>
        <end position="180"/>
    </location>
</feature>
<keyword evidence="3" id="KW-1185">Reference proteome</keyword>
<comment type="caution">
    <text evidence="2">The sequence shown here is derived from an EMBL/GenBank/DDBJ whole genome shotgun (WGS) entry which is preliminary data.</text>
</comment>